<dbReference type="Proteomes" id="UP001638806">
    <property type="component" value="Unassembled WGS sequence"/>
</dbReference>
<sequence length="392" mass="46429">MGGGDLNLKKSFHPTLRRNQAAVYDEEQKALAERKRTQQRINEIKEERAKEELQRQLEAAGGKKRVDRVDWMYQGPTDGQAGTSEETEAYLLGKRRIDNLIKGTEHKQLEKAAGQESFMALQNANSARDTASKIRDDPLLAIKRQEQAAYEAMMNDPIKRRQLLSSMGIEDKKERDQDSRHRKHRHRHRSRDRDRNHDHDHERRHRRHRSYSRSRSPRRRRRDDSEDEYKHRHRRARDTDERSPPRRDRDRSEDRHGHGHSDSRRRHEDKQRRGSGSEERQRRRTGREAEREPPRWSIPPRDTNGDSKKDEEAERARRLAAMQSAASELDQDRDARLRQLEERERAAREADDRARDRAGDRGFINGLHKQAGNMALSERMGRARQGYQRDDD</sequence>
<evidence type="ECO:0000313" key="1">
    <source>
        <dbReference type="EMBL" id="KAL3957028.1"/>
    </source>
</evidence>
<name>A0ACC4DLP4_PURLI</name>
<organism evidence="1 2">
    <name type="scientific">Purpureocillium lilacinum</name>
    <name type="common">Paecilomyces lilacinus</name>
    <dbReference type="NCBI Taxonomy" id="33203"/>
    <lineage>
        <taxon>Eukaryota</taxon>
        <taxon>Fungi</taxon>
        <taxon>Dikarya</taxon>
        <taxon>Ascomycota</taxon>
        <taxon>Pezizomycotina</taxon>
        <taxon>Sordariomycetes</taxon>
        <taxon>Hypocreomycetidae</taxon>
        <taxon>Hypocreales</taxon>
        <taxon>Ophiocordycipitaceae</taxon>
        <taxon>Purpureocillium</taxon>
    </lineage>
</organism>
<evidence type="ECO:0000313" key="2">
    <source>
        <dbReference type="Proteomes" id="UP001638806"/>
    </source>
</evidence>
<reference evidence="1" key="1">
    <citation type="submission" date="2024-12" db="EMBL/GenBank/DDBJ databases">
        <title>Comparative genomics and development of molecular markers within Purpureocillium lilacinum and among Purpureocillium species.</title>
        <authorList>
            <person name="Yeh Z.-Y."/>
            <person name="Ni N.-T."/>
            <person name="Lo P.-H."/>
            <person name="Mushyakhwo K."/>
            <person name="Lin C.-F."/>
            <person name="Nai Y.-S."/>
        </authorList>
    </citation>
    <scope>NUCLEOTIDE SEQUENCE</scope>
    <source>
        <strain evidence="1">NCHU-NPUST-175</strain>
    </source>
</reference>
<comment type="caution">
    <text evidence="1">The sequence shown here is derived from an EMBL/GenBank/DDBJ whole genome shotgun (WGS) entry which is preliminary data.</text>
</comment>
<protein>
    <submittedName>
        <fullName evidence="1">Uncharacterized protein</fullName>
    </submittedName>
</protein>
<keyword evidence="2" id="KW-1185">Reference proteome</keyword>
<gene>
    <name evidence="1" type="ORF">ACCO45_007606</name>
</gene>
<accession>A0ACC4DLP4</accession>
<dbReference type="EMBL" id="JBGNUJ010000007">
    <property type="protein sequence ID" value="KAL3957028.1"/>
    <property type="molecule type" value="Genomic_DNA"/>
</dbReference>
<proteinExistence type="predicted"/>